<dbReference type="EMBL" id="NJIH01000006">
    <property type="protein sequence ID" value="OWT60092.1"/>
    <property type="molecule type" value="Genomic_DNA"/>
</dbReference>
<dbReference type="InterPro" id="IPR045336">
    <property type="entry name" value="MmgE_PrpD_N"/>
</dbReference>
<dbReference type="Proteomes" id="UP000214603">
    <property type="component" value="Unassembled WGS sequence"/>
</dbReference>
<sequence length="469" mass="49671">MLMIDLTRELARLIVCTTPSAFSPEVRDRSSRILADSIGVMVGGARSEVFSPMQKYLAGTHGSVKVLGTDWQTTPAMAALVQGTFGAALDFDDVFSVMPAHPSVLILAVGLVCAAARPVTWGELQEAHVLGLETGATMGRLMTLAHYNQGFHATGTLGVFAAVAAMGRLCGCDRGELQRALGIAASMSAALCRNFGTMCKPLHSGLAARTAVDAVQLARCGLTAAPDALEGPAGFIEAYGAGPPGAIDLSDWGRQWAIAHPGPSLRKFACYNANQRGMQGVLDLRTRLDLNASTLKRLICRMPPGGMQGAIYPRPATGLEAKFSLPYVLAAGILDGRFGLDTFSDAAVRRTAIHGLLDRIEAYEDPSCRGDDPNFDRQTPGGRGFVEVEAWAMNGRHAKVRVHAPPGHPKNPLTWAELKDKFIDCVTYGGVQAEAAAAVFDQLERGEPPGDVQGFLAPFHPARPDNAGA</sequence>
<keyword evidence="5" id="KW-1185">Reference proteome</keyword>
<gene>
    <name evidence="4" type="ORF">CEY11_10470</name>
</gene>
<evidence type="ECO:0000259" key="2">
    <source>
        <dbReference type="Pfam" id="PF03972"/>
    </source>
</evidence>
<dbReference type="InterPro" id="IPR005656">
    <property type="entry name" value="MmgE_PrpD"/>
</dbReference>
<evidence type="ECO:0000259" key="3">
    <source>
        <dbReference type="Pfam" id="PF19305"/>
    </source>
</evidence>
<dbReference type="Gene3D" id="1.10.4100.10">
    <property type="entry name" value="2-methylcitrate dehydratase PrpD"/>
    <property type="match status" value="1"/>
</dbReference>
<name>A0A225MGT2_9BURK</name>
<dbReference type="Pfam" id="PF19305">
    <property type="entry name" value="MmgE_PrpD_C"/>
    <property type="match status" value="1"/>
</dbReference>
<evidence type="ECO:0000256" key="1">
    <source>
        <dbReference type="ARBA" id="ARBA00006174"/>
    </source>
</evidence>
<dbReference type="AlphaFoldDB" id="A0A225MGT2"/>
<protein>
    <submittedName>
        <fullName evidence="4">MmgE/PrpD family protein</fullName>
    </submittedName>
</protein>
<dbReference type="Pfam" id="PF03972">
    <property type="entry name" value="MmgE_PrpD_N"/>
    <property type="match status" value="1"/>
</dbReference>
<feature type="domain" description="MmgE/PrpD C-terminal" evidence="3">
    <location>
        <begin position="272"/>
        <end position="438"/>
    </location>
</feature>
<dbReference type="Gene3D" id="3.30.1330.120">
    <property type="entry name" value="2-methylcitrate dehydratase PrpD"/>
    <property type="match status" value="1"/>
</dbReference>
<dbReference type="InterPro" id="IPR042183">
    <property type="entry name" value="MmgE/PrpD_sf_1"/>
</dbReference>
<dbReference type="SUPFAM" id="SSF103378">
    <property type="entry name" value="2-methylcitrate dehydratase PrpD"/>
    <property type="match status" value="1"/>
</dbReference>
<proteinExistence type="inferred from homology"/>
<comment type="caution">
    <text evidence="4">The sequence shown here is derived from an EMBL/GenBank/DDBJ whole genome shotgun (WGS) entry which is preliminary data.</text>
</comment>
<dbReference type="PANTHER" id="PTHR16943:SF8">
    <property type="entry name" value="2-METHYLCITRATE DEHYDRATASE"/>
    <property type="match status" value="1"/>
</dbReference>
<feature type="domain" description="MmgE/PrpD N-terminal" evidence="2">
    <location>
        <begin position="8"/>
        <end position="242"/>
    </location>
</feature>
<evidence type="ECO:0000313" key="4">
    <source>
        <dbReference type="EMBL" id="OWT60092.1"/>
    </source>
</evidence>
<accession>A0A225MGT2</accession>
<organism evidence="4 5">
    <name type="scientific">Candidimonas nitroreducens</name>
    <dbReference type="NCBI Taxonomy" id="683354"/>
    <lineage>
        <taxon>Bacteria</taxon>
        <taxon>Pseudomonadati</taxon>
        <taxon>Pseudomonadota</taxon>
        <taxon>Betaproteobacteria</taxon>
        <taxon>Burkholderiales</taxon>
        <taxon>Alcaligenaceae</taxon>
        <taxon>Candidimonas</taxon>
    </lineage>
</organism>
<dbReference type="InterPro" id="IPR036148">
    <property type="entry name" value="MmgE/PrpD_sf"/>
</dbReference>
<reference evidence="5" key="1">
    <citation type="submission" date="2017-06" db="EMBL/GenBank/DDBJ databases">
        <title>Herbaspirillum phytohormonus sp. nov., isolated from the root nodule of Robinia pseudoacacia in lead-zinc mine.</title>
        <authorList>
            <person name="Fan M."/>
            <person name="Lin Y."/>
        </authorList>
    </citation>
    <scope>NUCLEOTIDE SEQUENCE [LARGE SCALE GENOMIC DNA]</scope>
    <source>
        <strain evidence="5">SC-089</strain>
    </source>
</reference>
<dbReference type="InterPro" id="IPR042188">
    <property type="entry name" value="MmgE/PrpD_sf_2"/>
</dbReference>
<dbReference type="InterPro" id="IPR045337">
    <property type="entry name" value="MmgE_PrpD_C"/>
</dbReference>
<comment type="similarity">
    <text evidence="1">Belongs to the PrpD family.</text>
</comment>
<dbReference type="GO" id="GO:0016829">
    <property type="term" value="F:lyase activity"/>
    <property type="evidence" value="ECO:0007669"/>
    <property type="project" value="InterPro"/>
</dbReference>
<evidence type="ECO:0000313" key="5">
    <source>
        <dbReference type="Proteomes" id="UP000214603"/>
    </source>
</evidence>
<dbReference type="PANTHER" id="PTHR16943">
    <property type="entry name" value="2-METHYLCITRATE DEHYDRATASE-RELATED"/>
    <property type="match status" value="1"/>
</dbReference>